<dbReference type="PANTHER" id="PTHR33240:SF8">
    <property type="entry name" value="OS03G0439900 PROTEIN"/>
    <property type="match status" value="1"/>
</dbReference>
<dbReference type="InterPro" id="IPR021109">
    <property type="entry name" value="Peptidase_aspartic_dom_sf"/>
</dbReference>
<dbReference type="Gene3D" id="2.40.70.10">
    <property type="entry name" value="Acid Proteases"/>
    <property type="match status" value="1"/>
</dbReference>
<proteinExistence type="predicted"/>
<reference evidence="2" key="1">
    <citation type="journal article" date="2013" name="Genome Biol.">
        <title>Reference genomes and transcriptomes of Nicotiana sylvestris and Nicotiana tomentosiformis.</title>
        <authorList>
            <person name="Sierro N."/>
            <person name="Battey J.N."/>
            <person name="Ouadi S."/>
            <person name="Bovet L."/>
            <person name="Goepfert S."/>
            <person name="Bakaher N."/>
            <person name="Peitsch M.C."/>
            <person name="Ivanov N.V."/>
        </authorList>
    </citation>
    <scope>NUCLEOTIDE SEQUENCE [LARGE SCALE GENOMIC DNA]</scope>
</reference>
<dbReference type="Proteomes" id="UP000189701">
    <property type="component" value="Unplaced"/>
</dbReference>
<reference evidence="3" key="2">
    <citation type="submission" date="2025-08" db="UniProtKB">
        <authorList>
            <consortium name="RefSeq"/>
        </authorList>
    </citation>
    <scope>IDENTIFICATION</scope>
    <source>
        <tissue evidence="3">Leaf</tissue>
    </source>
</reference>
<dbReference type="CDD" id="cd00303">
    <property type="entry name" value="retropepsin_like"/>
    <property type="match status" value="1"/>
</dbReference>
<accession>A0A1U7W5S5</accession>
<gene>
    <name evidence="3" type="primary">LOC104222929</name>
</gene>
<protein>
    <submittedName>
        <fullName evidence="3">Uncharacterized protein LOC104222929</fullName>
    </submittedName>
</protein>
<dbReference type="PANTHER" id="PTHR33240">
    <property type="entry name" value="OS08G0508500 PROTEIN"/>
    <property type="match status" value="1"/>
</dbReference>
<evidence type="ECO:0000313" key="3">
    <source>
        <dbReference type="RefSeq" id="XP_009772561.1"/>
    </source>
</evidence>
<dbReference type="RefSeq" id="XP_009772561.1">
    <property type="nucleotide sequence ID" value="XM_009774259.1"/>
</dbReference>
<keyword evidence="2" id="KW-1185">Reference proteome</keyword>
<organism evidence="2 3">
    <name type="scientific">Nicotiana sylvestris</name>
    <name type="common">Wood tobacco</name>
    <name type="synonym">South American tobacco</name>
    <dbReference type="NCBI Taxonomy" id="4096"/>
    <lineage>
        <taxon>Eukaryota</taxon>
        <taxon>Viridiplantae</taxon>
        <taxon>Streptophyta</taxon>
        <taxon>Embryophyta</taxon>
        <taxon>Tracheophyta</taxon>
        <taxon>Spermatophyta</taxon>
        <taxon>Magnoliopsida</taxon>
        <taxon>eudicotyledons</taxon>
        <taxon>Gunneridae</taxon>
        <taxon>Pentapetalae</taxon>
        <taxon>asterids</taxon>
        <taxon>lamiids</taxon>
        <taxon>Solanales</taxon>
        <taxon>Solanaceae</taxon>
        <taxon>Nicotianoideae</taxon>
        <taxon>Nicotianeae</taxon>
        <taxon>Nicotiana</taxon>
    </lineage>
</organism>
<name>A0A1U7W5S5_NICSY</name>
<evidence type="ECO:0000313" key="2">
    <source>
        <dbReference type="Proteomes" id="UP000189701"/>
    </source>
</evidence>
<feature type="region of interest" description="Disordered" evidence="1">
    <location>
        <begin position="163"/>
        <end position="194"/>
    </location>
</feature>
<dbReference type="AlphaFoldDB" id="A0A1U7W5S5"/>
<dbReference type="eggNOG" id="KOG0017">
    <property type="taxonomic scope" value="Eukaryota"/>
</dbReference>
<evidence type="ECO:0000256" key="1">
    <source>
        <dbReference type="SAM" id="MobiDB-lite"/>
    </source>
</evidence>
<sequence length="194" mass="22247">MEPHNDSLVITFLSTNTRIKRVLVNPGNSVNIIRSEVVKQLGLLNQVVPTPRVLHDFNVIREETKGEITLPINTSGTTQNTEFQVINSDMRYNVLLVRPWIHNIKAVPSTLHQVIRFLTRDVITTIHEEQRAVREMFVVHHEMPTPICPASDEEEACRPLKTMRKTSSPPNLHRPRGIGWDQVNSQRARADHFN</sequence>